<gene>
    <name evidence="3" type="ORF">TT95_00180</name>
</gene>
<dbReference type="EMBL" id="KP768318">
    <property type="protein sequence ID" value="AKU40538.1"/>
    <property type="molecule type" value="Genomic_DNA"/>
</dbReference>
<dbReference type="Proteomes" id="UP000157591">
    <property type="component" value="Segment"/>
</dbReference>
<evidence type="ECO:0000313" key="3">
    <source>
        <dbReference type="EMBL" id="AKU40538.1"/>
    </source>
</evidence>
<protein>
    <recommendedName>
        <fullName evidence="2">Protein A47</fullName>
    </recommendedName>
</protein>
<dbReference type="InterPro" id="IPR009402">
    <property type="entry name" value="Orthopox_A47"/>
</dbReference>
<reference evidence="4" key="1">
    <citation type="submission" date="2015-02" db="EMBL/GenBank/DDBJ databases">
        <title>Draft genome sequence for camelpox virus strain 0408151v.</title>
        <authorList>
            <person name="Knight B.M."/>
            <person name="Bortzner J."/>
            <person name="Roberts D."/>
            <person name="Lin D."/>
            <person name="Hari K."/>
            <person name="Winegar R.A."/>
        </authorList>
    </citation>
    <scope>NUCLEOTIDE SEQUENCE [LARGE SCALE GENOMIC DNA]</scope>
</reference>
<sequence>MTSLESLDPDNKMSYSSMMILGEFDIINISDNEVAFEFIHSLLKSLLLLNTSQLKLLEYSISNDLLYTHINALEYIIKNTFNVPERQLILRGQYLTPIFSDLLKYAGLTIK</sequence>
<organism evidence="3 4">
    <name type="scientific">Camelpox virus</name>
    <dbReference type="NCBI Taxonomy" id="28873"/>
    <lineage>
        <taxon>Viruses</taxon>
        <taxon>Varidnaviria</taxon>
        <taxon>Bamfordvirae</taxon>
        <taxon>Nucleocytoviricota</taxon>
        <taxon>Pokkesviricetes</taxon>
        <taxon>Chitovirales</taxon>
        <taxon>Poxviridae</taxon>
        <taxon>Chordopoxvirinae</taxon>
        <taxon>Orthopoxvirus</taxon>
        <taxon>Orthopoxvirus camelpox</taxon>
    </lineage>
</organism>
<comment type="similarity">
    <text evidence="1">Belongs to the orthopoxvirus A47 protein family.</text>
</comment>
<accession>A0A0K1LE38</accession>
<name>A0A0K1LE38_9POXV</name>
<proteinExistence type="inferred from homology"/>
<dbReference type="Pfam" id="PF06334">
    <property type="entry name" value="Orthopox_A47"/>
    <property type="match status" value="1"/>
</dbReference>
<evidence type="ECO:0000313" key="4">
    <source>
        <dbReference type="Proteomes" id="UP000157591"/>
    </source>
</evidence>
<evidence type="ECO:0000256" key="1">
    <source>
        <dbReference type="ARBA" id="ARBA00005905"/>
    </source>
</evidence>
<evidence type="ECO:0000256" key="2">
    <source>
        <dbReference type="ARBA" id="ARBA00014887"/>
    </source>
</evidence>